<dbReference type="SUPFAM" id="SSF103473">
    <property type="entry name" value="MFS general substrate transporter"/>
    <property type="match status" value="1"/>
</dbReference>
<feature type="transmembrane region" description="Helical" evidence="4">
    <location>
        <begin position="12"/>
        <end position="36"/>
    </location>
</feature>
<organism evidence="6 7">
    <name type="scientific">Muricoccus pecuniae</name>
    <dbReference type="NCBI Taxonomy" id="693023"/>
    <lineage>
        <taxon>Bacteria</taxon>
        <taxon>Pseudomonadati</taxon>
        <taxon>Pseudomonadota</taxon>
        <taxon>Alphaproteobacteria</taxon>
        <taxon>Acetobacterales</taxon>
        <taxon>Roseomonadaceae</taxon>
        <taxon>Muricoccus</taxon>
    </lineage>
</organism>
<feature type="transmembrane region" description="Helical" evidence="4">
    <location>
        <begin position="80"/>
        <end position="99"/>
    </location>
</feature>
<comment type="caution">
    <text evidence="6">The sequence shown here is derived from an EMBL/GenBank/DDBJ whole genome shotgun (WGS) entry which is preliminary data.</text>
</comment>
<evidence type="ECO:0000313" key="7">
    <source>
        <dbReference type="Proteomes" id="UP000580654"/>
    </source>
</evidence>
<keyword evidence="1 4" id="KW-0812">Transmembrane</keyword>
<proteinExistence type="predicted"/>
<dbReference type="Gene3D" id="1.20.1250.20">
    <property type="entry name" value="MFS general substrate transporter like domains"/>
    <property type="match status" value="1"/>
</dbReference>
<evidence type="ECO:0000256" key="4">
    <source>
        <dbReference type="SAM" id="Phobius"/>
    </source>
</evidence>
<feature type="transmembrane region" description="Helical" evidence="4">
    <location>
        <begin position="166"/>
        <end position="188"/>
    </location>
</feature>
<keyword evidence="2 4" id="KW-1133">Transmembrane helix</keyword>
<dbReference type="GO" id="GO:0022857">
    <property type="term" value="F:transmembrane transporter activity"/>
    <property type="evidence" value="ECO:0007669"/>
    <property type="project" value="InterPro"/>
</dbReference>
<dbReference type="Proteomes" id="UP000580654">
    <property type="component" value="Unassembled WGS sequence"/>
</dbReference>
<keyword evidence="7" id="KW-1185">Reference proteome</keyword>
<dbReference type="EMBL" id="JACIJD010000048">
    <property type="protein sequence ID" value="MBB5696508.1"/>
    <property type="molecule type" value="Genomic_DNA"/>
</dbReference>
<evidence type="ECO:0000256" key="3">
    <source>
        <dbReference type="ARBA" id="ARBA00023136"/>
    </source>
</evidence>
<evidence type="ECO:0000256" key="2">
    <source>
        <dbReference type="ARBA" id="ARBA00022989"/>
    </source>
</evidence>
<gene>
    <name evidence="6" type="ORF">FHS87_004579</name>
</gene>
<dbReference type="PROSITE" id="PS50850">
    <property type="entry name" value="MFS"/>
    <property type="match status" value="1"/>
</dbReference>
<dbReference type="InterPro" id="IPR020846">
    <property type="entry name" value="MFS_dom"/>
</dbReference>
<evidence type="ECO:0000256" key="1">
    <source>
        <dbReference type="ARBA" id="ARBA00022692"/>
    </source>
</evidence>
<protein>
    <submittedName>
        <fullName evidence="6">Putative MFS family arabinose efflux permease</fullName>
    </submittedName>
</protein>
<feature type="domain" description="Major facilitator superfamily (MFS) profile" evidence="5">
    <location>
        <begin position="13"/>
        <end position="389"/>
    </location>
</feature>
<evidence type="ECO:0000313" key="6">
    <source>
        <dbReference type="EMBL" id="MBB5696508.1"/>
    </source>
</evidence>
<feature type="transmembrane region" description="Helical" evidence="4">
    <location>
        <begin position="364"/>
        <end position="385"/>
    </location>
</feature>
<dbReference type="InterPro" id="IPR036259">
    <property type="entry name" value="MFS_trans_sf"/>
</dbReference>
<feature type="transmembrane region" description="Helical" evidence="4">
    <location>
        <begin position="209"/>
        <end position="231"/>
    </location>
</feature>
<dbReference type="RefSeq" id="WP_184521941.1">
    <property type="nucleotide sequence ID" value="NZ_JACIJD010000048.1"/>
</dbReference>
<reference evidence="6 7" key="1">
    <citation type="submission" date="2020-08" db="EMBL/GenBank/DDBJ databases">
        <title>Genomic Encyclopedia of Type Strains, Phase IV (KMG-IV): sequencing the most valuable type-strain genomes for metagenomic binning, comparative biology and taxonomic classification.</title>
        <authorList>
            <person name="Goeker M."/>
        </authorList>
    </citation>
    <scope>NUCLEOTIDE SEQUENCE [LARGE SCALE GENOMIC DNA]</scope>
    <source>
        <strain evidence="6 7">DSM 25622</strain>
    </source>
</reference>
<name>A0A840Y5T0_9PROT</name>
<sequence>MRTAELARRRGVVTTTLGITQTLAWGSTYYLPAIFADPVCEALGLSRTWFFGLFSGALLLSGLVGPTAGRLIDTYGGRDVLAASNLVLAAGLALLAWASGPVTLALAWAAIRIGMGFGLYEAAFATVTGLYGREARNAITGITLFAGFASTVGWPASAFMIDALGWRGACLAWAVLHLVVALPMNRFLVAKAPPPVPSTAPADASPGGVPWTMVILAAVFAATTFVSTAMATHLPRIIEALGAAPTAAIFAASLVGPAQVAARVAEFALLRRVSPLVTAQLAAGLHPIAAALLAFLGPVVAVPFVLLHGAGNGLLTIARGTLPLALFGPAGYGLRTGLLAAPARLLQGGAPLLFALVLDTLGPHVALLLSGTLTALSLVALLALARRVRDPGADRPRRGG</sequence>
<dbReference type="AlphaFoldDB" id="A0A840Y5T0"/>
<feature type="transmembrane region" description="Helical" evidence="4">
    <location>
        <begin position="237"/>
        <end position="255"/>
    </location>
</feature>
<feature type="transmembrane region" description="Helical" evidence="4">
    <location>
        <begin position="48"/>
        <end position="68"/>
    </location>
</feature>
<feature type="transmembrane region" description="Helical" evidence="4">
    <location>
        <begin position="138"/>
        <end position="160"/>
    </location>
</feature>
<keyword evidence="3 4" id="KW-0472">Membrane</keyword>
<dbReference type="Pfam" id="PF07690">
    <property type="entry name" value="MFS_1"/>
    <property type="match status" value="1"/>
</dbReference>
<dbReference type="InterPro" id="IPR011701">
    <property type="entry name" value="MFS"/>
</dbReference>
<accession>A0A840Y5T0</accession>
<evidence type="ECO:0000259" key="5">
    <source>
        <dbReference type="PROSITE" id="PS50850"/>
    </source>
</evidence>